<dbReference type="PANTHER" id="PTHR14269">
    <property type="entry name" value="CDP-DIACYLGLYCEROL--GLYCEROL-3-PHOSPHATE 3-PHOSPHATIDYLTRANSFERASE-RELATED"/>
    <property type="match status" value="1"/>
</dbReference>
<dbReference type="Pfam" id="PF13344">
    <property type="entry name" value="Hydrolase_6"/>
    <property type="match status" value="1"/>
</dbReference>
<dbReference type="InterPro" id="IPR036412">
    <property type="entry name" value="HAD-like_sf"/>
</dbReference>
<evidence type="ECO:0000313" key="1">
    <source>
        <dbReference type="EMBL" id="CUS21763.1"/>
    </source>
</evidence>
<keyword evidence="2" id="KW-1185">Reference proteome</keyword>
<dbReference type="Gene3D" id="3.40.50.1000">
    <property type="entry name" value="HAD superfamily/HAD-like"/>
    <property type="match status" value="2"/>
</dbReference>
<protein>
    <submittedName>
        <fullName evidence="1">LAQU0S04e00232g1_1</fullName>
    </submittedName>
</protein>
<dbReference type="Proteomes" id="UP000236544">
    <property type="component" value="Unassembled WGS sequence"/>
</dbReference>
<dbReference type="NCBIfam" id="TIGR01456">
    <property type="entry name" value="CECR5"/>
    <property type="match status" value="1"/>
</dbReference>
<dbReference type="EMBL" id="LN890563">
    <property type="protein sequence ID" value="CUS21763.1"/>
    <property type="molecule type" value="Genomic_DNA"/>
</dbReference>
<name>A0A0P1KPQ1_9SACH</name>
<gene>
    <name evidence="1" type="ORF">LAQU0_S04e00232g</name>
</gene>
<dbReference type="SUPFAM" id="SSF56784">
    <property type="entry name" value="HAD-like"/>
    <property type="match status" value="1"/>
</dbReference>
<dbReference type="AlphaFoldDB" id="A0A0P1KPQ1"/>
<reference evidence="2" key="1">
    <citation type="submission" date="2015-10" db="EMBL/GenBank/DDBJ databases">
        <authorList>
            <person name="Devillers H."/>
        </authorList>
    </citation>
    <scope>NUCLEOTIDE SEQUENCE [LARGE SCALE GENOMIC DNA]</scope>
</reference>
<evidence type="ECO:0000313" key="2">
    <source>
        <dbReference type="Proteomes" id="UP000236544"/>
    </source>
</evidence>
<dbReference type="GO" id="GO:0005739">
    <property type="term" value="C:mitochondrion"/>
    <property type="evidence" value="ECO:0007669"/>
    <property type="project" value="TreeGrafter"/>
</dbReference>
<dbReference type="InterPro" id="IPR050324">
    <property type="entry name" value="CDP-alcohol_PTase-I"/>
</dbReference>
<dbReference type="InterPro" id="IPR006353">
    <property type="entry name" value="HAD-SF_hydro_IIA_CECR5"/>
</dbReference>
<proteinExistence type="predicted"/>
<dbReference type="OrthoDB" id="10251048at2759"/>
<sequence length="362" mass="39993">MFGVRRLVGRHTRQLSRSLHSDVAFAFDIDGVLLRSKEPIPGASEALKLCQENRVPFILLTNGGGTLENQRTSFLSDTLRVPLSPSQIIQSHTPFKTLVPKFKKVLAVGSPSVRDVAETYGFKKVVHPMDIVRYDRNIAPFSGTTSERLMEISQETPGLDKEPFEAVLVFNDPRDWGADIQIILDILNSDKGMLNTIRQNAASTPSVPIYFSNNDLLWANQYNLNRIGQGAFRSVIETLYAELNGGKSLQDTVIGKPTKVTYDFAHHVLLRWREHLLKSEAAHSASIEMPLPVLGVAPENSPFRKVFMVGDNPASDIIGGHDYGWSTCLVRSGVYRDGDPLPCKPTIVADNVLDAVRAALSS</sequence>
<dbReference type="NCBIfam" id="TIGR01460">
    <property type="entry name" value="HAD-SF-IIA"/>
    <property type="match status" value="1"/>
</dbReference>
<dbReference type="GO" id="GO:0046474">
    <property type="term" value="P:glycerophospholipid biosynthetic process"/>
    <property type="evidence" value="ECO:0007669"/>
    <property type="project" value="TreeGrafter"/>
</dbReference>
<dbReference type="InterPro" id="IPR006357">
    <property type="entry name" value="HAD-SF_hydro_IIA"/>
</dbReference>
<organism evidence="1 2">
    <name type="scientific">Lachancea quebecensis</name>
    <dbReference type="NCBI Taxonomy" id="1654605"/>
    <lineage>
        <taxon>Eukaryota</taxon>
        <taxon>Fungi</taxon>
        <taxon>Dikarya</taxon>
        <taxon>Ascomycota</taxon>
        <taxon>Saccharomycotina</taxon>
        <taxon>Saccharomycetes</taxon>
        <taxon>Saccharomycetales</taxon>
        <taxon>Saccharomycetaceae</taxon>
        <taxon>Lachancea</taxon>
    </lineage>
</organism>
<dbReference type="InterPro" id="IPR023214">
    <property type="entry name" value="HAD_sf"/>
</dbReference>
<accession>A0A0P1KPQ1</accession>
<dbReference type="PANTHER" id="PTHR14269:SF57">
    <property type="entry name" value="SUPERFAMILY HYDROLASE, PUTATIVE (AFU_ORTHOLOGUE AFUA_2G02580)-RELATED"/>
    <property type="match status" value="1"/>
</dbReference>
<dbReference type="Pfam" id="PF13242">
    <property type="entry name" value="Hydrolase_like"/>
    <property type="match status" value="1"/>
</dbReference>